<name>A0AAD9XNB7_9ROSI</name>
<proteinExistence type="predicted"/>
<dbReference type="Proteomes" id="UP001280121">
    <property type="component" value="Unassembled WGS sequence"/>
</dbReference>
<sequence>MRNRLRDLLKTPEGDWCEGKLTRHNHFDALAHIDDVLNRVPTEFADEDRRLCMTSCFGHFLTMHREMNFLGDTTKYASVENGIHQWYFPAADEVSLEEIRGVVTVVEFGEVYDAVKLCLIYMLNWILMGVDERFKIPVWQFRLVEDLDVFDAFPWDAHVYMHSIYSFKHAVDGRRDGFERCQQEKGTDVHNVETYNIYGLSHALLVISDLGKKFGARMVTDLTPRILKWELTKQPRGKKLAKIFKARTTFGGNSDTKGKGLTDRTSDNEGSELASGGLRPSDSEGYETDPQRERHMHMGVRFTTPGHGTSTGDSRWGVGCDGEVPWADLLNDVREALRKSNEDRQRQHLELVDMI</sequence>
<evidence type="ECO:0000256" key="1">
    <source>
        <dbReference type="SAM" id="MobiDB-lite"/>
    </source>
</evidence>
<accession>A0AAD9XNB7</accession>
<comment type="caution">
    <text evidence="2">The sequence shown here is derived from an EMBL/GenBank/DDBJ whole genome shotgun (WGS) entry which is preliminary data.</text>
</comment>
<evidence type="ECO:0000313" key="3">
    <source>
        <dbReference type="Proteomes" id="UP001280121"/>
    </source>
</evidence>
<evidence type="ECO:0000313" key="2">
    <source>
        <dbReference type="EMBL" id="KAK2662390.1"/>
    </source>
</evidence>
<dbReference type="PANTHER" id="PTHR48449">
    <property type="entry name" value="DUF1985 DOMAIN-CONTAINING PROTEIN"/>
    <property type="match status" value="1"/>
</dbReference>
<feature type="region of interest" description="Disordered" evidence="1">
    <location>
        <begin position="254"/>
        <end position="295"/>
    </location>
</feature>
<keyword evidence="3" id="KW-1185">Reference proteome</keyword>
<dbReference type="AlphaFoldDB" id="A0AAD9XNB7"/>
<feature type="compositionally biased region" description="Basic and acidic residues" evidence="1">
    <location>
        <begin position="256"/>
        <end position="267"/>
    </location>
</feature>
<gene>
    <name evidence="2" type="ORF">Ddye_000964</name>
</gene>
<protein>
    <recommendedName>
        <fullName evidence="4">Phospholipase-like protein</fullName>
    </recommendedName>
</protein>
<evidence type="ECO:0008006" key="4">
    <source>
        <dbReference type="Google" id="ProtNLM"/>
    </source>
</evidence>
<dbReference type="PANTHER" id="PTHR48449:SF1">
    <property type="entry name" value="DUF1985 DOMAIN-CONTAINING PROTEIN"/>
    <property type="match status" value="1"/>
</dbReference>
<reference evidence="2" key="1">
    <citation type="journal article" date="2023" name="Plant J.">
        <title>Genome sequences and population genomics provide insights into the demographic history, inbreeding, and mutation load of two 'living fossil' tree species of Dipteronia.</title>
        <authorList>
            <person name="Feng Y."/>
            <person name="Comes H.P."/>
            <person name="Chen J."/>
            <person name="Zhu S."/>
            <person name="Lu R."/>
            <person name="Zhang X."/>
            <person name="Li P."/>
            <person name="Qiu J."/>
            <person name="Olsen K.M."/>
            <person name="Qiu Y."/>
        </authorList>
    </citation>
    <scope>NUCLEOTIDE SEQUENCE</scope>
    <source>
        <strain evidence="2">KIB01</strain>
    </source>
</reference>
<dbReference type="EMBL" id="JANJYI010000001">
    <property type="protein sequence ID" value="KAK2662390.1"/>
    <property type="molecule type" value="Genomic_DNA"/>
</dbReference>
<organism evidence="2 3">
    <name type="scientific">Dipteronia dyeriana</name>
    <dbReference type="NCBI Taxonomy" id="168575"/>
    <lineage>
        <taxon>Eukaryota</taxon>
        <taxon>Viridiplantae</taxon>
        <taxon>Streptophyta</taxon>
        <taxon>Embryophyta</taxon>
        <taxon>Tracheophyta</taxon>
        <taxon>Spermatophyta</taxon>
        <taxon>Magnoliopsida</taxon>
        <taxon>eudicotyledons</taxon>
        <taxon>Gunneridae</taxon>
        <taxon>Pentapetalae</taxon>
        <taxon>rosids</taxon>
        <taxon>malvids</taxon>
        <taxon>Sapindales</taxon>
        <taxon>Sapindaceae</taxon>
        <taxon>Hippocastanoideae</taxon>
        <taxon>Acereae</taxon>
        <taxon>Dipteronia</taxon>
    </lineage>
</organism>